<accession>A0ABD6EG75</accession>
<dbReference type="GO" id="GO:0005783">
    <property type="term" value="C:endoplasmic reticulum"/>
    <property type="evidence" value="ECO:0007669"/>
    <property type="project" value="UniProtKB-SubCell"/>
</dbReference>
<evidence type="ECO:0000313" key="9">
    <source>
        <dbReference type="Proteomes" id="UP001608902"/>
    </source>
</evidence>
<dbReference type="AlphaFoldDB" id="A0ABD6EG75"/>
<dbReference type="GO" id="GO:0016055">
    <property type="term" value="P:Wnt signaling pathway"/>
    <property type="evidence" value="ECO:0007669"/>
    <property type="project" value="UniProtKB-KW"/>
</dbReference>
<dbReference type="Pfam" id="PF10185">
    <property type="entry name" value="Mesd"/>
    <property type="match status" value="1"/>
</dbReference>
<comment type="similarity">
    <text evidence="2">Belongs to the MESD family.</text>
</comment>
<comment type="caution">
    <text evidence="8">The sequence shown here is derived from an EMBL/GenBank/DDBJ whole genome shotgun (WGS) entry which is preliminary data.</text>
</comment>
<feature type="region of interest" description="Disordered" evidence="7">
    <location>
        <begin position="21"/>
        <end position="48"/>
    </location>
</feature>
<name>A0ABD6EG75_9BILA</name>
<evidence type="ECO:0000256" key="1">
    <source>
        <dbReference type="ARBA" id="ARBA00004240"/>
    </source>
</evidence>
<dbReference type="InterPro" id="IPR019330">
    <property type="entry name" value="MESD"/>
</dbReference>
<dbReference type="PANTHER" id="PTHR17600">
    <property type="entry name" value="MESODERM DEVELOPMENT CANDIDATE 2"/>
    <property type="match status" value="1"/>
</dbReference>
<evidence type="ECO:0000256" key="2">
    <source>
        <dbReference type="ARBA" id="ARBA00011068"/>
    </source>
</evidence>
<gene>
    <name evidence="8" type="ORF">AB6A40_004946</name>
</gene>
<keyword evidence="9" id="KW-1185">Reference proteome</keyword>
<protein>
    <recommendedName>
        <fullName evidence="10">Mesoderm development candidate 2</fullName>
    </recommendedName>
</protein>
<evidence type="ECO:0000256" key="3">
    <source>
        <dbReference type="ARBA" id="ARBA00022687"/>
    </source>
</evidence>
<keyword evidence="6" id="KW-0143">Chaperone</keyword>
<dbReference type="PANTHER" id="PTHR17600:SF2">
    <property type="entry name" value="LRP CHAPERONE MESD"/>
    <property type="match status" value="1"/>
</dbReference>
<feature type="compositionally biased region" description="Acidic residues" evidence="7">
    <location>
        <begin position="21"/>
        <end position="33"/>
    </location>
</feature>
<evidence type="ECO:0008006" key="10">
    <source>
        <dbReference type="Google" id="ProtNLM"/>
    </source>
</evidence>
<dbReference type="Proteomes" id="UP001608902">
    <property type="component" value="Unassembled WGS sequence"/>
</dbReference>
<keyword evidence="5" id="KW-0256">Endoplasmic reticulum</keyword>
<evidence type="ECO:0000313" key="8">
    <source>
        <dbReference type="EMBL" id="MFH4978237.1"/>
    </source>
</evidence>
<comment type="subcellular location">
    <subcellularLocation>
        <location evidence="1">Endoplasmic reticulum</location>
    </subcellularLocation>
</comment>
<dbReference type="Gene3D" id="3.30.70.260">
    <property type="match status" value="1"/>
</dbReference>
<dbReference type="EMBL" id="JBGFUD010003013">
    <property type="protein sequence ID" value="MFH4978237.1"/>
    <property type="molecule type" value="Genomic_DNA"/>
</dbReference>
<organism evidence="8 9">
    <name type="scientific">Gnathostoma spinigerum</name>
    <dbReference type="NCBI Taxonomy" id="75299"/>
    <lineage>
        <taxon>Eukaryota</taxon>
        <taxon>Metazoa</taxon>
        <taxon>Ecdysozoa</taxon>
        <taxon>Nematoda</taxon>
        <taxon>Chromadorea</taxon>
        <taxon>Rhabditida</taxon>
        <taxon>Spirurina</taxon>
        <taxon>Gnathostomatomorpha</taxon>
        <taxon>Gnathostomatoidea</taxon>
        <taxon>Gnathostomatidae</taxon>
        <taxon>Gnathostoma</taxon>
    </lineage>
</organism>
<proteinExistence type="inferred from homology"/>
<evidence type="ECO:0000256" key="5">
    <source>
        <dbReference type="ARBA" id="ARBA00022824"/>
    </source>
</evidence>
<evidence type="ECO:0000256" key="7">
    <source>
        <dbReference type="SAM" id="MobiDB-lite"/>
    </source>
</evidence>
<evidence type="ECO:0000256" key="6">
    <source>
        <dbReference type="ARBA" id="ARBA00023186"/>
    </source>
</evidence>
<keyword evidence="4" id="KW-0732">Signal</keyword>
<dbReference type="Gene3D" id="6.10.250.640">
    <property type="match status" value="1"/>
</dbReference>
<keyword evidence="3" id="KW-0879">Wnt signaling pathway</keyword>
<evidence type="ECO:0000256" key="4">
    <source>
        <dbReference type="ARBA" id="ARBA00022729"/>
    </source>
</evidence>
<reference evidence="8 9" key="1">
    <citation type="submission" date="2024-08" db="EMBL/GenBank/DDBJ databases">
        <title>Gnathostoma spinigerum genome.</title>
        <authorList>
            <person name="Gonzalez-Bertolin B."/>
            <person name="Monzon S."/>
            <person name="Zaballos A."/>
            <person name="Jimenez P."/>
            <person name="Dekumyoy P."/>
            <person name="Varona S."/>
            <person name="Cuesta I."/>
            <person name="Sumanam S."/>
            <person name="Adisakwattana P."/>
            <person name="Gasser R.B."/>
            <person name="Hernandez-Gonzalez A."/>
            <person name="Young N.D."/>
            <person name="Perteguer M.J."/>
        </authorList>
    </citation>
    <scope>NUCLEOTIDE SEQUENCE [LARGE SCALE GENOMIC DNA]</scope>
    <source>
        <strain evidence="8">AL3</strain>
        <tissue evidence="8">Liver</tissue>
    </source>
</reference>
<sequence>MTLFSDVRDFTDKDFERLSEQWEEGDDELEEDELPPHKRPHKSPTLDESVFKNAKTPEDLMKISKKGQSLMMFVGVGDVDGKPASRWYTDKWTAVWQNSLFNNHIDVKVFVIEDNRAIFMFSDGSKAWEAKDFLLKQAQVSEVMLEGRQFDGIAKRSTGSKVEL</sequence>